<proteinExistence type="predicted"/>
<organism evidence="3 4">
    <name type="scientific">Roridomyces roridus</name>
    <dbReference type="NCBI Taxonomy" id="1738132"/>
    <lineage>
        <taxon>Eukaryota</taxon>
        <taxon>Fungi</taxon>
        <taxon>Dikarya</taxon>
        <taxon>Basidiomycota</taxon>
        <taxon>Agaricomycotina</taxon>
        <taxon>Agaricomycetes</taxon>
        <taxon>Agaricomycetidae</taxon>
        <taxon>Agaricales</taxon>
        <taxon>Marasmiineae</taxon>
        <taxon>Mycenaceae</taxon>
        <taxon>Roridomyces</taxon>
    </lineage>
</organism>
<evidence type="ECO:0000256" key="1">
    <source>
        <dbReference type="SAM" id="MobiDB-lite"/>
    </source>
</evidence>
<evidence type="ECO:0000313" key="4">
    <source>
        <dbReference type="Proteomes" id="UP001221142"/>
    </source>
</evidence>
<dbReference type="AlphaFoldDB" id="A0AAD7BRD3"/>
<dbReference type="CDD" id="cd19757">
    <property type="entry name" value="Bbox1"/>
    <property type="match status" value="1"/>
</dbReference>
<sequence>MNADWTYNDEDDTFGPDDDASFSEGPRALRDSDDPNAQWVKNFASVFLQEMLRHEGRGGHAKFSVCRRCCSAIPEYRCRDCLGGGELLCRGCLVTAHRQLFFHRVERWTGNHFDKVKLKDLGVRIQLGHWDDVDGRCAHPLRAPGDDFVIIDVSGVHEVGVDFCGCGGGGHHCVQLLRASAT</sequence>
<protein>
    <recommendedName>
        <fullName evidence="2">CxC2-like cysteine cluster KDZ transposase-associated domain-containing protein</fullName>
    </recommendedName>
</protein>
<dbReference type="Proteomes" id="UP001221142">
    <property type="component" value="Unassembled WGS sequence"/>
</dbReference>
<dbReference type="InterPro" id="IPR041457">
    <property type="entry name" value="CxC2_KDZ-assoc"/>
</dbReference>
<gene>
    <name evidence="3" type="ORF">FB45DRAFT_868667</name>
</gene>
<dbReference type="Pfam" id="PF18803">
    <property type="entry name" value="CxC2"/>
    <property type="match status" value="1"/>
</dbReference>
<feature type="domain" description="CxC2-like cysteine cluster KDZ transposase-associated" evidence="2">
    <location>
        <begin position="118"/>
        <end position="179"/>
    </location>
</feature>
<comment type="caution">
    <text evidence="3">The sequence shown here is derived from an EMBL/GenBank/DDBJ whole genome shotgun (WGS) entry which is preliminary data.</text>
</comment>
<accession>A0AAD7BRD3</accession>
<dbReference type="EMBL" id="JARKIF010000011">
    <property type="protein sequence ID" value="KAJ7627450.1"/>
    <property type="molecule type" value="Genomic_DNA"/>
</dbReference>
<feature type="region of interest" description="Disordered" evidence="1">
    <location>
        <begin position="1"/>
        <end position="34"/>
    </location>
</feature>
<keyword evidence="4" id="KW-1185">Reference proteome</keyword>
<feature type="compositionally biased region" description="Acidic residues" evidence="1">
    <location>
        <begin position="7"/>
        <end position="21"/>
    </location>
</feature>
<evidence type="ECO:0000259" key="2">
    <source>
        <dbReference type="Pfam" id="PF18803"/>
    </source>
</evidence>
<reference evidence="3" key="1">
    <citation type="submission" date="2023-03" db="EMBL/GenBank/DDBJ databases">
        <title>Massive genome expansion in bonnet fungi (Mycena s.s.) driven by repeated elements and novel gene families across ecological guilds.</title>
        <authorList>
            <consortium name="Lawrence Berkeley National Laboratory"/>
            <person name="Harder C.B."/>
            <person name="Miyauchi S."/>
            <person name="Viragh M."/>
            <person name="Kuo A."/>
            <person name="Thoen E."/>
            <person name="Andreopoulos B."/>
            <person name="Lu D."/>
            <person name="Skrede I."/>
            <person name="Drula E."/>
            <person name="Henrissat B."/>
            <person name="Morin E."/>
            <person name="Kohler A."/>
            <person name="Barry K."/>
            <person name="LaButti K."/>
            <person name="Morin E."/>
            <person name="Salamov A."/>
            <person name="Lipzen A."/>
            <person name="Mereny Z."/>
            <person name="Hegedus B."/>
            <person name="Baldrian P."/>
            <person name="Stursova M."/>
            <person name="Weitz H."/>
            <person name="Taylor A."/>
            <person name="Grigoriev I.V."/>
            <person name="Nagy L.G."/>
            <person name="Martin F."/>
            <person name="Kauserud H."/>
        </authorList>
    </citation>
    <scope>NUCLEOTIDE SEQUENCE</scope>
    <source>
        <strain evidence="3">9284</strain>
    </source>
</reference>
<name>A0AAD7BRD3_9AGAR</name>
<evidence type="ECO:0000313" key="3">
    <source>
        <dbReference type="EMBL" id="KAJ7627450.1"/>
    </source>
</evidence>